<comment type="caution">
    <text evidence="2">The sequence shown here is derived from an EMBL/GenBank/DDBJ whole genome shotgun (WGS) entry which is preliminary data.</text>
</comment>
<dbReference type="AlphaFoldDB" id="A0AAV4WUK8"/>
<dbReference type="EMBL" id="BPLR01016659">
    <property type="protein sequence ID" value="GIY85499.1"/>
    <property type="molecule type" value="Genomic_DNA"/>
</dbReference>
<proteinExistence type="predicted"/>
<gene>
    <name evidence="2" type="ORF">CEXT_199451</name>
</gene>
<feature type="region of interest" description="Disordered" evidence="1">
    <location>
        <begin position="59"/>
        <end position="82"/>
    </location>
</feature>
<protein>
    <submittedName>
        <fullName evidence="2">Uncharacterized protein</fullName>
    </submittedName>
</protein>
<reference evidence="2 3" key="1">
    <citation type="submission" date="2021-06" db="EMBL/GenBank/DDBJ databases">
        <title>Caerostris extrusa draft genome.</title>
        <authorList>
            <person name="Kono N."/>
            <person name="Arakawa K."/>
        </authorList>
    </citation>
    <scope>NUCLEOTIDE SEQUENCE [LARGE SCALE GENOMIC DNA]</scope>
</reference>
<dbReference type="Proteomes" id="UP001054945">
    <property type="component" value="Unassembled WGS sequence"/>
</dbReference>
<evidence type="ECO:0000313" key="3">
    <source>
        <dbReference type="Proteomes" id="UP001054945"/>
    </source>
</evidence>
<organism evidence="2 3">
    <name type="scientific">Caerostris extrusa</name>
    <name type="common">Bark spider</name>
    <name type="synonym">Caerostris bankana</name>
    <dbReference type="NCBI Taxonomy" id="172846"/>
    <lineage>
        <taxon>Eukaryota</taxon>
        <taxon>Metazoa</taxon>
        <taxon>Ecdysozoa</taxon>
        <taxon>Arthropoda</taxon>
        <taxon>Chelicerata</taxon>
        <taxon>Arachnida</taxon>
        <taxon>Araneae</taxon>
        <taxon>Araneomorphae</taxon>
        <taxon>Entelegynae</taxon>
        <taxon>Araneoidea</taxon>
        <taxon>Araneidae</taxon>
        <taxon>Caerostris</taxon>
    </lineage>
</organism>
<accession>A0AAV4WUK8</accession>
<evidence type="ECO:0000256" key="1">
    <source>
        <dbReference type="SAM" id="MobiDB-lite"/>
    </source>
</evidence>
<sequence length="111" mass="12963">MSKFMGGRSFFCCCYTKRVQPLLDIAGVISNGSFDSTNDFRRTRLNQAWTKKNARFSSMKWDGGKRRPRMAAEKKNPNGRKRNHLPMQVRFVLIFSTVYDWKVIAMASRFN</sequence>
<keyword evidence="3" id="KW-1185">Reference proteome</keyword>
<name>A0AAV4WUK8_CAEEX</name>
<evidence type="ECO:0000313" key="2">
    <source>
        <dbReference type="EMBL" id="GIY85499.1"/>
    </source>
</evidence>
<feature type="compositionally biased region" description="Basic and acidic residues" evidence="1">
    <location>
        <begin position="62"/>
        <end position="76"/>
    </location>
</feature>